<sequence>MTTRASSVKSGWAVCQSRVKGTFFADRHTREVDQLFICLLAVVE</sequence>
<dbReference type="Proteomes" id="UP000002668">
    <property type="component" value="Genome"/>
</dbReference>
<protein>
    <submittedName>
        <fullName evidence="1">Predicted protein</fullName>
    </submittedName>
</protein>
<dbReference type="HOGENOM" id="CLU_3224721_0_0_1"/>
<proteinExistence type="predicted"/>
<reference evidence="2" key="1">
    <citation type="journal article" date="2011" name="Nat. Commun.">
        <title>Effector diversification within compartments of the Leptosphaeria maculans genome affected by Repeat-Induced Point mutations.</title>
        <authorList>
            <person name="Rouxel T."/>
            <person name="Grandaubert J."/>
            <person name="Hane J.K."/>
            <person name="Hoede C."/>
            <person name="van de Wouw A.P."/>
            <person name="Couloux A."/>
            <person name="Dominguez V."/>
            <person name="Anthouard V."/>
            <person name="Bally P."/>
            <person name="Bourras S."/>
            <person name="Cozijnsen A.J."/>
            <person name="Ciuffetti L.M."/>
            <person name="Degrave A."/>
            <person name="Dilmaghani A."/>
            <person name="Duret L."/>
            <person name="Fudal I."/>
            <person name="Goodwin S.B."/>
            <person name="Gout L."/>
            <person name="Glaser N."/>
            <person name="Linglin J."/>
            <person name="Kema G.H.J."/>
            <person name="Lapalu N."/>
            <person name="Lawrence C.B."/>
            <person name="May K."/>
            <person name="Meyer M."/>
            <person name="Ollivier B."/>
            <person name="Poulain J."/>
            <person name="Schoch C.L."/>
            <person name="Simon A."/>
            <person name="Spatafora J.W."/>
            <person name="Stachowiak A."/>
            <person name="Turgeon B.G."/>
            <person name="Tyler B.M."/>
            <person name="Vincent D."/>
            <person name="Weissenbach J."/>
            <person name="Amselem J."/>
            <person name="Quesneville H."/>
            <person name="Oliver R.P."/>
            <person name="Wincker P."/>
            <person name="Balesdent M.-H."/>
            <person name="Howlett B.J."/>
        </authorList>
    </citation>
    <scope>NUCLEOTIDE SEQUENCE [LARGE SCALE GENOMIC DNA]</scope>
    <source>
        <strain evidence="2">JN3 / isolate v23.1.3 / race Av1-4-5-6-7-8</strain>
    </source>
</reference>
<accession>E4ZMM5</accession>
<dbReference type="InParanoid" id="E4ZMM5"/>
<organism evidence="2">
    <name type="scientific">Leptosphaeria maculans (strain JN3 / isolate v23.1.3 / race Av1-4-5-6-7-8)</name>
    <name type="common">Blackleg fungus</name>
    <name type="synonym">Phoma lingam</name>
    <dbReference type="NCBI Taxonomy" id="985895"/>
    <lineage>
        <taxon>Eukaryota</taxon>
        <taxon>Fungi</taxon>
        <taxon>Dikarya</taxon>
        <taxon>Ascomycota</taxon>
        <taxon>Pezizomycotina</taxon>
        <taxon>Dothideomycetes</taxon>
        <taxon>Pleosporomycetidae</taxon>
        <taxon>Pleosporales</taxon>
        <taxon>Pleosporineae</taxon>
        <taxon>Leptosphaeriaceae</taxon>
        <taxon>Plenodomus</taxon>
        <taxon>Plenodomus lingam/Leptosphaeria maculans species complex</taxon>
    </lineage>
</organism>
<dbReference type="EMBL" id="FP929094">
    <property type="protein sequence ID" value="CBX92894.1"/>
    <property type="molecule type" value="Genomic_DNA"/>
</dbReference>
<dbReference type="AlphaFoldDB" id="E4ZMM5"/>
<name>E4ZMM5_LEPMJ</name>
<evidence type="ECO:0000313" key="2">
    <source>
        <dbReference type="Proteomes" id="UP000002668"/>
    </source>
</evidence>
<keyword evidence="2" id="KW-1185">Reference proteome</keyword>
<dbReference type="VEuPathDB" id="FungiDB:LEMA_P056000.1"/>
<evidence type="ECO:0000313" key="1">
    <source>
        <dbReference type="EMBL" id="CBX92894.1"/>
    </source>
</evidence>
<gene>
    <name evidence="1" type="ORF">LEMA_P056000.1</name>
</gene>